<keyword evidence="1" id="KW-0238">DNA-binding</keyword>
<gene>
    <name evidence="2" type="ORF">KUTeg_001796</name>
</gene>
<dbReference type="SUPFAM" id="SSF52266">
    <property type="entry name" value="SGNH hydrolase"/>
    <property type="match status" value="1"/>
</dbReference>
<dbReference type="Gene3D" id="3.40.50.1110">
    <property type="entry name" value="SGNH hydrolase"/>
    <property type="match status" value="1"/>
</dbReference>
<sequence>MAALGDLWPAPLDHIMLFIAYLSRQSRTASTISSYMAALSFIHKINNWSDPSHTFLVTKALEGMKRLRPQKDCRAPITIELLQKIYCELPNLTLWPFLAYLGQGRSMLTVQLRFSKTDQRGKSCRVHLAELRNNPICPVSNVRDSIIYWAHRSALRLLNRHLRLEQQGVHINWMGKRGMKWHNVLTTVSKNIRNFPVPRIWILHVGGNDLIDYTTSMLCAKIEYDISILAQWLPNTIIIWSDILPRLYWRGSLNIKAIEKKRKRVNRSGRRSAFLVGGRVIHHQDITYDCPSLFRADKVHLTDVGNALFLNNLQNKLELCASNSFSMS</sequence>
<dbReference type="InterPro" id="IPR052925">
    <property type="entry name" value="Phage_Integrase-like_Recomb"/>
</dbReference>
<name>A0ABQ9FSG6_TEGGR</name>
<evidence type="ECO:0000313" key="3">
    <source>
        <dbReference type="Proteomes" id="UP001217089"/>
    </source>
</evidence>
<dbReference type="InterPro" id="IPR010998">
    <property type="entry name" value="Integrase_recombinase_N"/>
</dbReference>
<dbReference type="PANTHER" id="PTHR34605:SF3">
    <property type="entry name" value="P CELL-TYPE AGGLUTINATION PROTEIN MAP4-LIKE-RELATED"/>
    <property type="match status" value="1"/>
</dbReference>
<accession>A0ABQ9FSG6</accession>
<dbReference type="InterPro" id="IPR036514">
    <property type="entry name" value="SGNH_hydro_sf"/>
</dbReference>
<evidence type="ECO:0000256" key="1">
    <source>
        <dbReference type="ARBA" id="ARBA00023125"/>
    </source>
</evidence>
<protein>
    <recommendedName>
        <fullName evidence="4">Core-binding (CB) domain-containing protein</fullName>
    </recommendedName>
</protein>
<dbReference type="EMBL" id="JARBDR010000141">
    <property type="protein sequence ID" value="KAJ8320209.1"/>
    <property type="molecule type" value="Genomic_DNA"/>
</dbReference>
<dbReference type="Proteomes" id="UP001217089">
    <property type="component" value="Unassembled WGS sequence"/>
</dbReference>
<keyword evidence="3" id="KW-1185">Reference proteome</keyword>
<dbReference type="SUPFAM" id="SSF47823">
    <property type="entry name" value="lambda integrase-like, N-terminal domain"/>
    <property type="match status" value="1"/>
</dbReference>
<evidence type="ECO:0008006" key="4">
    <source>
        <dbReference type="Google" id="ProtNLM"/>
    </source>
</evidence>
<evidence type="ECO:0000313" key="2">
    <source>
        <dbReference type="EMBL" id="KAJ8320209.1"/>
    </source>
</evidence>
<comment type="caution">
    <text evidence="2">The sequence shown here is derived from an EMBL/GenBank/DDBJ whole genome shotgun (WGS) entry which is preliminary data.</text>
</comment>
<proteinExistence type="predicted"/>
<dbReference type="Gene3D" id="1.10.150.130">
    <property type="match status" value="1"/>
</dbReference>
<organism evidence="2 3">
    <name type="scientific">Tegillarca granosa</name>
    <name type="common">Malaysian cockle</name>
    <name type="synonym">Anadara granosa</name>
    <dbReference type="NCBI Taxonomy" id="220873"/>
    <lineage>
        <taxon>Eukaryota</taxon>
        <taxon>Metazoa</taxon>
        <taxon>Spiralia</taxon>
        <taxon>Lophotrochozoa</taxon>
        <taxon>Mollusca</taxon>
        <taxon>Bivalvia</taxon>
        <taxon>Autobranchia</taxon>
        <taxon>Pteriomorphia</taxon>
        <taxon>Arcoida</taxon>
        <taxon>Arcoidea</taxon>
        <taxon>Arcidae</taxon>
        <taxon>Tegillarca</taxon>
    </lineage>
</organism>
<reference evidence="2 3" key="1">
    <citation type="submission" date="2022-12" db="EMBL/GenBank/DDBJ databases">
        <title>Chromosome-level genome of Tegillarca granosa.</title>
        <authorList>
            <person name="Kim J."/>
        </authorList>
    </citation>
    <scope>NUCLEOTIDE SEQUENCE [LARGE SCALE GENOMIC DNA]</scope>
    <source>
        <strain evidence="2">Teg-2019</strain>
        <tissue evidence="2">Adductor muscle</tissue>
    </source>
</reference>
<dbReference type="PANTHER" id="PTHR34605">
    <property type="entry name" value="PHAGE_INTEGRASE DOMAIN-CONTAINING PROTEIN"/>
    <property type="match status" value="1"/>
</dbReference>